<dbReference type="Proteomes" id="UP000704712">
    <property type="component" value="Unassembled WGS sequence"/>
</dbReference>
<evidence type="ECO:0000313" key="5">
    <source>
        <dbReference type="Proteomes" id="UP000602510"/>
    </source>
</evidence>
<name>A0A833SYT1_PHYIN</name>
<dbReference type="EMBL" id="JAACNO010001166">
    <property type="protein sequence ID" value="KAF4142603.1"/>
    <property type="molecule type" value="Genomic_DNA"/>
</dbReference>
<evidence type="ECO:0000313" key="4">
    <source>
        <dbReference type="EMBL" id="KAF4142603.1"/>
    </source>
</evidence>
<feature type="signal peptide" evidence="2">
    <location>
        <begin position="1"/>
        <end position="20"/>
    </location>
</feature>
<keyword evidence="2" id="KW-0732">Signal</keyword>
<evidence type="ECO:0000256" key="1">
    <source>
        <dbReference type="SAM" id="MobiDB-lite"/>
    </source>
</evidence>
<sequence>MVSLWFALLTLAIIAVGCDALTNKEATDPKNTFMESTSVNGNGGSASRKMLLRRNGDEFLEDFGTEEDDSSEAADNVTK</sequence>
<comment type="caution">
    <text evidence="3">The sequence shown here is derived from an EMBL/GenBank/DDBJ whole genome shotgun (WGS) entry which is preliminary data.</text>
</comment>
<organism evidence="3 5">
    <name type="scientific">Phytophthora infestans</name>
    <name type="common">Potato late blight agent</name>
    <name type="synonym">Botrytis infestans</name>
    <dbReference type="NCBI Taxonomy" id="4787"/>
    <lineage>
        <taxon>Eukaryota</taxon>
        <taxon>Sar</taxon>
        <taxon>Stramenopiles</taxon>
        <taxon>Oomycota</taxon>
        <taxon>Peronosporomycetes</taxon>
        <taxon>Peronosporales</taxon>
        <taxon>Peronosporaceae</taxon>
        <taxon>Phytophthora</taxon>
    </lineage>
</organism>
<accession>A0A833SYT1</accession>
<proteinExistence type="predicted"/>
<feature type="compositionally biased region" description="Acidic residues" evidence="1">
    <location>
        <begin position="60"/>
        <end position="72"/>
    </location>
</feature>
<protein>
    <recommendedName>
        <fullName evidence="6">Secreted RxLR effector peptide protein</fullName>
    </recommendedName>
</protein>
<evidence type="ECO:0000313" key="3">
    <source>
        <dbReference type="EMBL" id="KAF4030761.1"/>
    </source>
</evidence>
<dbReference type="AlphaFoldDB" id="A0A833SYT1"/>
<reference evidence="3" key="1">
    <citation type="submission" date="2020-04" db="EMBL/GenBank/DDBJ databases">
        <title>Hybrid Assembly of Korean Phytophthora infestans isolates.</title>
        <authorList>
            <person name="Prokchorchik M."/>
            <person name="Lee Y."/>
            <person name="Seo J."/>
            <person name="Cho J.-H."/>
            <person name="Park Y.-E."/>
            <person name="Jang D.-C."/>
            <person name="Im J.-S."/>
            <person name="Choi J.-G."/>
            <person name="Park H.-J."/>
            <person name="Lee G.-B."/>
            <person name="Lee Y.-G."/>
            <person name="Hong S.-Y."/>
            <person name="Cho K."/>
            <person name="Sohn K.H."/>
        </authorList>
    </citation>
    <scope>NUCLEOTIDE SEQUENCE</scope>
    <source>
        <strain evidence="3">KR_1_A1</strain>
        <strain evidence="4">KR_2_A2</strain>
    </source>
</reference>
<evidence type="ECO:0008006" key="6">
    <source>
        <dbReference type="Google" id="ProtNLM"/>
    </source>
</evidence>
<evidence type="ECO:0000256" key="2">
    <source>
        <dbReference type="SAM" id="SignalP"/>
    </source>
</evidence>
<feature type="region of interest" description="Disordered" evidence="1">
    <location>
        <begin position="60"/>
        <end position="79"/>
    </location>
</feature>
<dbReference type="Proteomes" id="UP000602510">
    <property type="component" value="Unassembled WGS sequence"/>
</dbReference>
<gene>
    <name evidence="3" type="ORF">GN244_ATG17457</name>
    <name evidence="4" type="ORF">GN958_ATG08204</name>
</gene>
<dbReference type="EMBL" id="WSZM01000643">
    <property type="protein sequence ID" value="KAF4030761.1"/>
    <property type="molecule type" value="Genomic_DNA"/>
</dbReference>
<feature type="chain" id="PRO_5036417780" description="Secreted RxLR effector peptide protein" evidence="2">
    <location>
        <begin position="21"/>
        <end position="79"/>
    </location>
</feature>
<keyword evidence="5" id="KW-1185">Reference proteome</keyword>